<proteinExistence type="predicted"/>
<evidence type="ECO:0000313" key="2">
    <source>
        <dbReference type="EMBL" id="TNN64298.1"/>
    </source>
</evidence>
<feature type="compositionally biased region" description="Gly residues" evidence="1">
    <location>
        <begin position="14"/>
        <end position="26"/>
    </location>
</feature>
<comment type="caution">
    <text evidence="2">The sequence shown here is derived from an EMBL/GenBank/DDBJ whole genome shotgun (WGS) entry which is preliminary data.</text>
</comment>
<accession>A0A4Z2HEJ9</accession>
<feature type="region of interest" description="Disordered" evidence="1">
    <location>
        <begin position="116"/>
        <end position="140"/>
    </location>
</feature>
<dbReference type="Proteomes" id="UP000314294">
    <property type="component" value="Unassembled WGS sequence"/>
</dbReference>
<evidence type="ECO:0000313" key="3">
    <source>
        <dbReference type="Proteomes" id="UP000314294"/>
    </source>
</evidence>
<organism evidence="2 3">
    <name type="scientific">Liparis tanakae</name>
    <name type="common">Tanaka's snailfish</name>
    <dbReference type="NCBI Taxonomy" id="230148"/>
    <lineage>
        <taxon>Eukaryota</taxon>
        <taxon>Metazoa</taxon>
        <taxon>Chordata</taxon>
        <taxon>Craniata</taxon>
        <taxon>Vertebrata</taxon>
        <taxon>Euteleostomi</taxon>
        <taxon>Actinopterygii</taxon>
        <taxon>Neopterygii</taxon>
        <taxon>Teleostei</taxon>
        <taxon>Neoteleostei</taxon>
        <taxon>Acanthomorphata</taxon>
        <taxon>Eupercaria</taxon>
        <taxon>Perciformes</taxon>
        <taxon>Cottioidei</taxon>
        <taxon>Cottales</taxon>
        <taxon>Liparidae</taxon>
        <taxon>Liparis</taxon>
    </lineage>
</organism>
<dbReference type="AlphaFoldDB" id="A0A4Z2HEJ9"/>
<sequence>MRSDPIGCESQLQPGGGGGGGGGGGSWSPSALGEQEAPQPLHLPLQLPDQFGVWIFVDDGVAADLLCTVSVPGTTSDLRPVSWSWRRCVNTMVKTACERDDVSFMLVAATVLRGEQRQSPPHGDYTSQNALLTGPCCRRP</sequence>
<reference evidence="2 3" key="1">
    <citation type="submission" date="2019-03" db="EMBL/GenBank/DDBJ databases">
        <title>First draft genome of Liparis tanakae, snailfish: a comprehensive survey of snailfish specific genes.</title>
        <authorList>
            <person name="Kim W."/>
            <person name="Song I."/>
            <person name="Jeong J.-H."/>
            <person name="Kim D."/>
            <person name="Kim S."/>
            <person name="Ryu S."/>
            <person name="Song J.Y."/>
            <person name="Lee S.K."/>
        </authorList>
    </citation>
    <scope>NUCLEOTIDE SEQUENCE [LARGE SCALE GENOMIC DNA]</scope>
    <source>
        <tissue evidence="2">Muscle</tissue>
    </source>
</reference>
<name>A0A4Z2HEJ9_9TELE</name>
<feature type="region of interest" description="Disordered" evidence="1">
    <location>
        <begin position="1"/>
        <end position="41"/>
    </location>
</feature>
<gene>
    <name evidence="2" type="ORF">EYF80_025549</name>
</gene>
<dbReference type="EMBL" id="SRLO01000256">
    <property type="protein sequence ID" value="TNN64298.1"/>
    <property type="molecule type" value="Genomic_DNA"/>
</dbReference>
<evidence type="ECO:0000256" key="1">
    <source>
        <dbReference type="SAM" id="MobiDB-lite"/>
    </source>
</evidence>
<protein>
    <submittedName>
        <fullName evidence="2">Uncharacterized protein</fullName>
    </submittedName>
</protein>
<keyword evidence="3" id="KW-1185">Reference proteome</keyword>